<accession>L8WKS5</accession>
<evidence type="ECO:0000256" key="1">
    <source>
        <dbReference type="SAM" id="SignalP"/>
    </source>
</evidence>
<proteinExistence type="predicted"/>
<dbReference type="Proteomes" id="UP000011668">
    <property type="component" value="Unassembled WGS sequence"/>
</dbReference>
<dbReference type="HOGENOM" id="CLU_1215505_0_0_1"/>
<keyword evidence="3" id="KW-1185">Reference proteome</keyword>
<comment type="caution">
    <text evidence="2">The sequence shown here is derived from an EMBL/GenBank/DDBJ whole genome shotgun (WGS) entry which is preliminary data.</text>
</comment>
<feature type="chain" id="PRO_5003996931" description="Secreted protein" evidence="1">
    <location>
        <begin position="30"/>
        <end position="228"/>
    </location>
</feature>
<reference evidence="2 3" key="1">
    <citation type="journal article" date="2013" name="Nat. Commun.">
        <title>The evolution and pathogenic mechanisms of the rice sheath blight pathogen.</title>
        <authorList>
            <person name="Zheng A."/>
            <person name="Lin R."/>
            <person name="Xu L."/>
            <person name="Qin P."/>
            <person name="Tang C."/>
            <person name="Ai P."/>
            <person name="Zhang D."/>
            <person name="Liu Y."/>
            <person name="Sun Z."/>
            <person name="Feng H."/>
            <person name="Wang Y."/>
            <person name="Chen Y."/>
            <person name="Liang X."/>
            <person name="Fu R."/>
            <person name="Li Q."/>
            <person name="Zhang J."/>
            <person name="Yu X."/>
            <person name="Xie Z."/>
            <person name="Ding L."/>
            <person name="Guan P."/>
            <person name="Tang J."/>
            <person name="Liang Y."/>
            <person name="Wang S."/>
            <person name="Deng Q."/>
            <person name="Li S."/>
            <person name="Zhu J."/>
            <person name="Wang L."/>
            <person name="Liu H."/>
            <person name="Li P."/>
        </authorList>
    </citation>
    <scope>NUCLEOTIDE SEQUENCE [LARGE SCALE GENOMIC DNA]</scope>
    <source>
        <strain evidence="3">AG-1 IA</strain>
    </source>
</reference>
<dbReference type="AlphaFoldDB" id="L8WKS5"/>
<keyword evidence="1" id="KW-0732">Signal</keyword>
<gene>
    <name evidence="2" type="ORF">AG1IA_09007</name>
</gene>
<dbReference type="EMBL" id="AFRT01002915">
    <property type="protein sequence ID" value="ELU36969.1"/>
    <property type="molecule type" value="Genomic_DNA"/>
</dbReference>
<name>L8WKS5_THACA</name>
<feature type="signal peptide" evidence="1">
    <location>
        <begin position="1"/>
        <end position="29"/>
    </location>
</feature>
<sequence length="228" mass="24247">MNSNEQLPVVTTFILLPLAVLRPVPLSVAFTRLCITSISPHDSPNITMHLLYLLAPENLCVAICRCSGCWITQSVGRTYCLAQPLSTGACGLTRYIRPYICIANASLLHLLTSHASTMTSRSIIHLYCPVFRCSLLGQPPRIYVSNMAIPITWSVPRPSITDAAATGGWTSPSMTCSPSVSVPPSLRPPGRGTLIAAVLSSPANLPGLPITDSLTCTWGMSTGAGLRG</sequence>
<evidence type="ECO:0008006" key="4">
    <source>
        <dbReference type="Google" id="ProtNLM"/>
    </source>
</evidence>
<evidence type="ECO:0000313" key="2">
    <source>
        <dbReference type="EMBL" id="ELU36969.1"/>
    </source>
</evidence>
<protein>
    <recommendedName>
        <fullName evidence="4">Secreted protein</fullName>
    </recommendedName>
</protein>
<organism evidence="2 3">
    <name type="scientific">Thanatephorus cucumeris (strain AG1-IA)</name>
    <name type="common">Rice sheath blight fungus</name>
    <name type="synonym">Rhizoctonia solani</name>
    <dbReference type="NCBI Taxonomy" id="983506"/>
    <lineage>
        <taxon>Eukaryota</taxon>
        <taxon>Fungi</taxon>
        <taxon>Dikarya</taxon>
        <taxon>Basidiomycota</taxon>
        <taxon>Agaricomycotina</taxon>
        <taxon>Agaricomycetes</taxon>
        <taxon>Cantharellales</taxon>
        <taxon>Ceratobasidiaceae</taxon>
        <taxon>Rhizoctonia</taxon>
        <taxon>Rhizoctonia solani AG-1</taxon>
    </lineage>
</organism>
<evidence type="ECO:0000313" key="3">
    <source>
        <dbReference type="Proteomes" id="UP000011668"/>
    </source>
</evidence>